<comment type="caution">
    <text evidence="2">The sequence shown here is derived from an EMBL/GenBank/DDBJ whole genome shotgun (WGS) entry which is preliminary data.</text>
</comment>
<dbReference type="Proteomes" id="UP000011591">
    <property type="component" value="Unassembled WGS sequence"/>
</dbReference>
<feature type="compositionally biased region" description="Polar residues" evidence="1">
    <location>
        <begin position="42"/>
        <end position="51"/>
    </location>
</feature>
<protein>
    <submittedName>
        <fullName evidence="2">Uncharacterized protein</fullName>
    </submittedName>
</protein>
<evidence type="ECO:0000313" key="3">
    <source>
        <dbReference type="Proteomes" id="UP000011591"/>
    </source>
</evidence>
<name>M0B083_9EURY</name>
<accession>M0B083</accession>
<evidence type="ECO:0000313" key="2">
    <source>
        <dbReference type="EMBL" id="ELZ04326.1"/>
    </source>
</evidence>
<evidence type="ECO:0000256" key="1">
    <source>
        <dbReference type="SAM" id="MobiDB-lite"/>
    </source>
</evidence>
<keyword evidence="3" id="KW-1185">Reference proteome</keyword>
<gene>
    <name evidence="2" type="ORF">C480_12466</name>
</gene>
<proteinExistence type="predicted"/>
<organism evidence="2 3">
    <name type="scientific">Natrialba aegyptia DSM 13077</name>
    <dbReference type="NCBI Taxonomy" id="1227491"/>
    <lineage>
        <taxon>Archaea</taxon>
        <taxon>Methanobacteriati</taxon>
        <taxon>Methanobacteriota</taxon>
        <taxon>Stenosarchaea group</taxon>
        <taxon>Halobacteria</taxon>
        <taxon>Halobacteriales</taxon>
        <taxon>Natrialbaceae</taxon>
        <taxon>Natrialba</taxon>
    </lineage>
</organism>
<feature type="compositionally biased region" description="Basic residues" evidence="1">
    <location>
        <begin position="28"/>
        <end position="37"/>
    </location>
</feature>
<feature type="compositionally biased region" description="Basic and acidic residues" evidence="1">
    <location>
        <begin position="53"/>
        <end position="62"/>
    </location>
</feature>
<reference evidence="2 3" key="1">
    <citation type="journal article" date="2014" name="PLoS Genet.">
        <title>Phylogenetically driven sequencing of extremely halophilic archaea reveals strategies for static and dynamic osmo-response.</title>
        <authorList>
            <person name="Becker E.A."/>
            <person name="Seitzer P.M."/>
            <person name="Tritt A."/>
            <person name="Larsen D."/>
            <person name="Krusor M."/>
            <person name="Yao A.I."/>
            <person name="Wu D."/>
            <person name="Madern D."/>
            <person name="Eisen J.A."/>
            <person name="Darling A.E."/>
            <person name="Facciotti M.T."/>
        </authorList>
    </citation>
    <scope>NUCLEOTIDE SEQUENCE [LARGE SCALE GENOMIC DNA]</scope>
    <source>
        <strain evidence="2 3">DSM 13077</strain>
    </source>
</reference>
<sequence length="62" mass="6862">MLVISRPATATTVTVRVRARVIADHRDAGRHHRRIRHPAVTAASTCPSNANADRIRPVSRLE</sequence>
<dbReference type="EMBL" id="AOIP01000031">
    <property type="protein sequence ID" value="ELZ04326.1"/>
    <property type="molecule type" value="Genomic_DNA"/>
</dbReference>
<feature type="region of interest" description="Disordered" evidence="1">
    <location>
        <begin position="26"/>
        <end position="62"/>
    </location>
</feature>
<dbReference type="PATRIC" id="fig|1227491.4.peg.2562"/>
<dbReference type="AlphaFoldDB" id="M0B083"/>